<protein>
    <submittedName>
        <fullName evidence="2">Uncharacterized protein</fullName>
    </submittedName>
</protein>
<evidence type="ECO:0000313" key="3">
    <source>
        <dbReference type="Proteomes" id="UP001457282"/>
    </source>
</evidence>
<feature type="compositionally biased region" description="Polar residues" evidence="1">
    <location>
        <begin position="7"/>
        <end position="41"/>
    </location>
</feature>
<gene>
    <name evidence="2" type="ORF">M0R45_001297</name>
</gene>
<feature type="region of interest" description="Disordered" evidence="1">
    <location>
        <begin position="1"/>
        <end position="65"/>
    </location>
</feature>
<dbReference type="Proteomes" id="UP001457282">
    <property type="component" value="Unassembled WGS sequence"/>
</dbReference>
<keyword evidence="3" id="KW-1185">Reference proteome</keyword>
<evidence type="ECO:0000313" key="2">
    <source>
        <dbReference type="EMBL" id="KAK9903046.1"/>
    </source>
</evidence>
<evidence type="ECO:0000256" key="1">
    <source>
        <dbReference type="SAM" id="MobiDB-lite"/>
    </source>
</evidence>
<proteinExistence type="predicted"/>
<name>A0AAW1VI10_RUBAR</name>
<reference evidence="2 3" key="1">
    <citation type="journal article" date="2023" name="G3 (Bethesda)">
        <title>A chromosome-length genome assembly and annotation of blackberry (Rubus argutus, cv. 'Hillquist').</title>
        <authorList>
            <person name="Bruna T."/>
            <person name="Aryal R."/>
            <person name="Dudchenko O."/>
            <person name="Sargent D.J."/>
            <person name="Mead D."/>
            <person name="Buti M."/>
            <person name="Cavallini A."/>
            <person name="Hytonen T."/>
            <person name="Andres J."/>
            <person name="Pham M."/>
            <person name="Weisz D."/>
            <person name="Mascagni F."/>
            <person name="Usai G."/>
            <person name="Natali L."/>
            <person name="Bassil N."/>
            <person name="Fernandez G.E."/>
            <person name="Lomsadze A."/>
            <person name="Armour M."/>
            <person name="Olukolu B."/>
            <person name="Poorten T."/>
            <person name="Britton C."/>
            <person name="Davik J."/>
            <person name="Ashrafi H."/>
            <person name="Aiden E.L."/>
            <person name="Borodovsky M."/>
            <person name="Worthington M."/>
        </authorList>
    </citation>
    <scope>NUCLEOTIDE SEQUENCE [LARGE SCALE GENOMIC DNA]</scope>
    <source>
        <strain evidence="2">PI 553951</strain>
    </source>
</reference>
<feature type="region of interest" description="Disordered" evidence="1">
    <location>
        <begin position="82"/>
        <end position="107"/>
    </location>
</feature>
<accession>A0AAW1VI10</accession>
<sequence>MEPDHSASPNPNHKPSSLPPQTHLTQTPITKPINPTISSAINHHRSFTAPKPYSVPQNHPTHRPVLSLTHGLSVQPCPSRLLAQPRRNLPTSPAYSAPSHLRAASCY</sequence>
<organism evidence="2 3">
    <name type="scientific">Rubus argutus</name>
    <name type="common">Southern blackberry</name>
    <dbReference type="NCBI Taxonomy" id="59490"/>
    <lineage>
        <taxon>Eukaryota</taxon>
        <taxon>Viridiplantae</taxon>
        <taxon>Streptophyta</taxon>
        <taxon>Embryophyta</taxon>
        <taxon>Tracheophyta</taxon>
        <taxon>Spermatophyta</taxon>
        <taxon>Magnoliopsida</taxon>
        <taxon>eudicotyledons</taxon>
        <taxon>Gunneridae</taxon>
        <taxon>Pentapetalae</taxon>
        <taxon>rosids</taxon>
        <taxon>fabids</taxon>
        <taxon>Rosales</taxon>
        <taxon>Rosaceae</taxon>
        <taxon>Rosoideae</taxon>
        <taxon>Rosoideae incertae sedis</taxon>
        <taxon>Rubus</taxon>
    </lineage>
</organism>
<dbReference type="AlphaFoldDB" id="A0AAW1VI10"/>
<dbReference type="EMBL" id="JBEDUW010000241">
    <property type="protein sequence ID" value="KAK9903046.1"/>
    <property type="molecule type" value="Genomic_DNA"/>
</dbReference>
<comment type="caution">
    <text evidence="2">The sequence shown here is derived from an EMBL/GenBank/DDBJ whole genome shotgun (WGS) entry which is preliminary data.</text>
</comment>